<evidence type="ECO:0000313" key="1">
    <source>
        <dbReference type="EMBL" id="HIU28045.1"/>
    </source>
</evidence>
<accession>A0A9D1I6T9</accession>
<proteinExistence type="predicted"/>
<sequence length="408" mass="46377">MMDGKITGNICYCFTFSIYDEKAGLGPDKKTELKKSILSNYPNAVFDDDPERDKWPLLKDIKTGQEFLHGQGLPFPCFRVLLPDYSLTMDGFDIFDSGVFMSVFPEYDTANVYVCISVKEGSTDDLVYMRHVQGNGRKLKNSDGRELSVSEIFDEVSSSIQRPVGEVESTYLLEIKKFGGYEDVQTIIEKEMRPIYGIMCGDEGWRNVPADLASERMSHQWGSRDFTRLVTFGTSTVFFNLNGCSLAGSYLDNRRRFDEIYYDGVENPYFLMDSNIAGINHGIIFSLEMVLVIKTICSRVINRQARFYASSGGLINMEMRKIKTYRGELIVILNKVENLQISEMGELERVLLRSYNIEPVIEKIKYLLEILESELELLYQNSTNRLINLLTIAGVVLAAIQVLQGVFG</sequence>
<evidence type="ECO:0000313" key="2">
    <source>
        <dbReference type="Proteomes" id="UP000824091"/>
    </source>
</evidence>
<reference evidence="1" key="1">
    <citation type="submission" date="2020-10" db="EMBL/GenBank/DDBJ databases">
        <authorList>
            <person name="Gilroy R."/>
        </authorList>
    </citation>
    <scope>NUCLEOTIDE SEQUENCE</scope>
    <source>
        <strain evidence="1">11300</strain>
    </source>
</reference>
<gene>
    <name evidence="1" type="ORF">IAD16_06690</name>
</gene>
<reference evidence="1" key="2">
    <citation type="journal article" date="2021" name="PeerJ">
        <title>Extensive microbial diversity within the chicken gut microbiome revealed by metagenomics and culture.</title>
        <authorList>
            <person name="Gilroy R."/>
            <person name="Ravi A."/>
            <person name="Getino M."/>
            <person name="Pursley I."/>
            <person name="Horton D.L."/>
            <person name="Alikhan N.F."/>
            <person name="Baker D."/>
            <person name="Gharbi K."/>
            <person name="Hall N."/>
            <person name="Watson M."/>
            <person name="Adriaenssens E.M."/>
            <person name="Foster-Nyarko E."/>
            <person name="Jarju S."/>
            <person name="Secka A."/>
            <person name="Antonio M."/>
            <person name="Oren A."/>
            <person name="Chaudhuri R.R."/>
            <person name="La Ragione R."/>
            <person name="Hildebrand F."/>
            <person name="Pallen M.J."/>
        </authorList>
    </citation>
    <scope>NUCLEOTIDE SEQUENCE</scope>
    <source>
        <strain evidence="1">11300</strain>
    </source>
</reference>
<comment type="caution">
    <text evidence="1">The sequence shown here is derived from an EMBL/GenBank/DDBJ whole genome shotgun (WGS) entry which is preliminary data.</text>
</comment>
<dbReference type="AlphaFoldDB" id="A0A9D1I6T9"/>
<dbReference type="EMBL" id="DVMO01000099">
    <property type="protein sequence ID" value="HIU28045.1"/>
    <property type="molecule type" value="Genomic_DNA"/>
</dbReference>
<dbReference type="Proteomes" id="UP000824091">
    <property type="component" value="Unassembled WGS sequence"/>
</dbReference>
<organism evidence="1 2">
    <name type="scientific">Candidatus Fimisoma avicola</name>
    <dbReference type="NCBI Taxonomy" id="2840826"/>
    <lineage>
        <taxon>Bacteria</taxon>
        <taxon>Bacillati</taxon>
        <taxon>Bacillota</taxon>
        <taxon>Clostridia</taxon>
        <taxon>Eubacteriales</taxon>
        <taxon>Candidatus Fimisoma</taxon>
    </lineage>
</organism>
<evidence type="ECO:0008006" key="3">
    <source>
        <dbReference type="Google" id="ProtNLM"/>
    </source>
</evidence>
<name>A0A9D1I6T9_9FIRM</name>
<protein>
    <recommendedName>
        <fullName evidence="3">DUF155 domain-containing protein</fullName>
    </recommendedName>
</protein>